<comment type="subcellular location">
    <subcellularLocation>
        <location evidence="1">Secreted</location>
    </subcellularLocation>
</comment>
<accession>A0AAJ5BDQ5</accession>
<evidence type="ECO:0000313" key="5">
    <source>
        <dbReference type="Proteomes" id="UP000183496"/>
    </source>
</evidence>
<name>A0AAJ5BDQ5_MYRPR</name>
<dbReference type="GO" id="GO:0005975">
    <property type="term" value="P:carbohydrate metabolic process"/>
    <property type="evidence" value="ECO:0007669"/>
    <property type="project" value="InterPro"/>
</dbReference>
<dbReference type="PANTHER" id="PTHR34216:SF3">
    <property type="entry name" value="POLY-BETA-1,6-N-ACETYL-D-GLUCOSAMINE N-DEACETYLASE"/>
    <property type="match status" value="1"/>
</dbReference>
<dbReference type="InterPro" id="IPR002509">
    <property type="entry name" value="NODB_dom"/>
</dbReference>
<dbReference type="RefSeq" id="WP_041893356.1">
    <property type="nucleotide sequence ID" value="NZ_CP010817.1"/>
</dbReference>
<dbReference type="PROSITE" id="PS51677">
    <property type="entry name" value="NODB"/>
    <property type="match status" value="1"/>
</dbReference>
<dbReference type="Gene3D" id="3.20.20.370">
    <property type="entry name" value="Glycoside hydrolase/deacetylase"/>
    <property type="match status" value="1"/>
</dbReference>
<dbReference type="PANTHER" id="PTHR34216">
    <property type="match status" value="1"/>
</dbReference>
<proteinExistence type="predicted"/>
<evidence type="ECO:0000259" key="3">
    <source>
        <dbReference type="PROSITE" id="PS51677"/>
    </source>
</evidence>
<gene>
    <name evidence="4" type="ORF">SAMN04488089_105144</name>
</gene>
<dbReference type="GO" id="GO:0005576">
    <property type="term" value="C:extracellular region"/>
    <property type="evidence" value="ECO:0007669"/>
    <property type="project" value="UniProtKB-SubCell"/>
</dbReference>
<dbReference type="Pfam" id="PF01522">
    <property type="entry name" value="Polysacc_deac_1"/>
    <property type="match status" value="1"/>
</dbReference>
<evidence type="ECO:0000256" key="1">
    <source>
        <dbReference type="ARBA" id="ARBA00004613"/>
    </source>
</evidence>
<evidence type="ECO:0000256" key="2">
    <source>
        <dbReference type="ARBA" id="ARBA00022729"/>
    </source>
</evidence>
<dbReference type="GO" id="GO:0016810">
    <property type="term" value="F:hydrolase activity, acting on carbon-nitrogen (but not peptide) bonds"/>
    <property type="evidence" value="ECO:0007669"/>
    <property type="project" value="InterPro"/>
</dbReference>
<keyword evidence="5" id="KW-1185">Reference proteome</keyword>
<reference evidence="4 5" key="1">
    <citation type="submission" date="2016-10" db="EMBL/GenBank/DDBJ databases">
        <authorList>
            <person name="Varghese N."/>
            <person name="Submissions S."/>
        </authorList>
    </citation>
    <scope>NUCLEOTIDE SEQUENCE [LARGE SCALE GENOMIC DNA]</scope>
    <source>
        <strain evidence="5">DSM 19823 / KCTC 23066 / CCTCC M 208030 / D25</strain>
    </source>
</reference>
<evidence type="ECO:0000313" key="4">
    <source>
        <dbReference type="EMBL" id="SEQ71879.1"/>
    </source>
</evidence>
<dbReference type="EMBL" id="FOFY01000005">
    <property type="protein sequence ID" value="SEQ71879.1"/>
    <property type="molecule type" value="Genomic_DNA"/>
</dbReference>
<comment type="caution">
    <text evidence="4">The sequence shown here is derived from an EMBL/GenBank/DDBJ whole genome shotgun (WGS) entry which is preliminary data.</text>
</comment>
<feature type="domain" description="NodB homology" evidence="3">
    <location>
        <begin position="58"/>
        <end position="234"/>
    </location>
</feature>
<dbReference type="InterPro" id="IPR011330">
    <property type="entry name" value="Glyco_hydro/deAcase_b/a-brl"/>
</dbReference>
<dbReference type="KEGG" id="mpw:MPR_2725"/>
<sequence length="234" mass="27217">MSKLPILMYHNVQEDSEQLKAHSIHCSSLEDQLKYLVENGYTTFHFSELETQAALPKKSIIITFDDVTVNQLDFAVPLLEKYNLKATFFIPFHYLGKTDLWNNGVEPIMTAEQLKSLPAIIELGYHSYKHHHYAGLTLDEVRQDFEDSVEVVKEHNLTVYPALAYPYGNFPRKDPAKSAFFEILRTYKMKYAVRIGNRISQYPFSSEYEINRIDIKGTESMFGFKWKLKVGKLF</sequence>
<organism evidence="4 5">
    <name type="scientific">Myroides profundi</name>
    <dbReference type="NCBI Taxonomy" id="480520"/>
    <lineage>
        <taxon>Bacteria</taxon>
        <taxon>Pseudomonadati</taxon>
        <taxon>Bacteroidota</taxon>
        <taxon>Flavobacteriia</taxon>
        <taxon>Flavobacteriales</taxon>
        <taxon>Flavobacteriaceae</taxon>
        <taxon>Myroides</taxon>
    </lineage>
</organism>
<protein>
    <submittedName>
        <fullName evidence="4">Polysaccharide deacetylase</fullName>
    </submittedName>
</protein>
<dbReference type="AlphaFoldDB" id="A0AAJ5BDQ5"/>
<keyword evidence="2" id="KW-0732">Signal</keyword>
<dbReference type="Proteomes" id="UP000183496">
    <property type="component" value="Unassembled WGS sequence"/>
</dbReference>
<dbReference type="InterPro" id="IPR051398">
    <property type="entry name" value="Polysacch_Deacetylase"/>
</dbReference>
<dbReference type="CDD" id="cd10918">
    <property type="entry name" value="CE4_NodB_like_5s_6s"/>
    <property type="match status" value="1"/>
</dbReference>
<dbReference type="SUPFAM" id="SSF88713">
    <property type="entry name" value="Glycoside hydrolase/deacetylase"/>
    <property type="match status" value="1"/>
</dbReference>